<evidence type="ECO:0000313" key="1">
    <source>
        <dbReference type="EMBL" id="KAF2245253.1"/>
    </source>
</evidence>
<dbReference type="InterPro" id="IPR036397">
    <property type="entry name" value="RNaseH_sf"/>
</dbReference>
<accession>A0A6A6I6V2</accession>
<gene>
    <name evidence="1" type="ORF">BU26DRAFT_433851</name>
</gene>
<dbReference type="OrthoDB" id="5410741at2759"/>
<dbReference type="Gene3D" id="3.30.420.10">
    <property type="entry name" value="Ribonuclease H-like superfamily/Ribonuclease H"/>
    <property type="match status" value="1"/>
</dbReference>
<dbReference type="AlphaFoldDB" id="A0A6A6I6V2"/>
<dbReference type="RefSeq" id="XP_033680257.1">
    <property type="nucleotide sequence ID" value="XM_033824046.1"/>
</dbReference>
<name>A0A6A6I6V2_9PLEO</name>
<dbReference type="GeneID" id="54577376"/>
<evidence type="ECO:0008006" key="3">
    <source>
        <dbReference type="Google" id="ProtNLM"/>
    </source>
</evidence>
<sequence length="231" mass="27372">IVTQEGKQGNQVHFAAWVNWYIKANSLLFYNDEYDDVKPVKKPLKPRRRLTTKTEDEYNRRVAEWEASLPREPEVKKPGNSMRASYYVEKILPWYRDAFQHLQSRSNELRGHLPREQRYTWYIVEDSDPSHGNKNSASLPAIYRQEHGLPLLDHPPNSCDLSVIEGVFNILKERAKERLSECNTIQEVKDLLQDEWSKITQDEIQRRIIELPWRCGQVARDGEKRVKSRLW</sequence>
<evidence type="ECO:0000313" key="2">
    <source>
        <dbReference type="Proteomes" id="UP000800094"/>
    </source>
</evidence>
<keyword evidence="2" id="KW-1185">Reference proteome</keyword>
<proteinExistence type="predicted"/>
<reference evidence="1" key="1">
    <citation type="journal article" date="2020" name="Stud. Mycol.">
        <title>101 Dothideomycetes genomes: a test case for predicting lifestyles and emergence of pathogens.</title>
        <authorList>
            <person name="Haridas S."/>
            <person name="Albert R."/>
            <person name="Binder M."/>
            <person name="Bloem J."/>
            <person name="Labutti K."/>
            <person name="Salamov A."/>
            <person name="Andreopoulos B."/>
            <person name="Baker S."/>
            <person name="Barry K."/>
            <person name="Bills G."/>
            <person name="Bluhm B."/>
            <person name="Cannon C."/>
            <person name="Castanera R."/>
            <person name="Culley D."/>
            <person name="Daum C."/>
            <person name="Ezra D."/>
            <person name="Gonzalez J."/>
            <person name="Henrissat B."/>
            <person name="Kuo A."/>
            <person name="Liang C."/>
            <person name="Lipzen A."/>
            <person name="Lutzoni F."/>
            <person name="Magnuson J."/>
            <person name="Mondo S."/>
            <person name="Nolan M."/>
            <person name="Ohm R."/>
            <person name="Pangilinan J."/>
            <person name="Park H.-J."/>
            <person name="Ramirez L."/>
            <person name="Alfaro M."/>
            <person name="Sun H."/>
            <person name="Tritt A."/>
            <person name="Yoshinaga Y."/>
            <person name="Zwiers L.-H."/>
            <person name="Turgeon B."/>
            <person name="Goodwin S."/>
            <person name="Spatafora J."/>
            <person name="Crous P."/>
            <person name="Grigoriev I."/>
        </authorList>
    </citation>
    <scope>NUCLEOTIDE SEQUENCE</scope>
    <source>
        <strain evidence="1">CBS 122368</strain>
    </source>
</reference>
<feature type="non-terminal residue" evidence="1">
    <location>
        <position position="1"/>
    </location>
</feature>
<dbReference type="GO" id="GO:0003676">
    <property type="term" value="F:nucleic acid binding"/>
    <property type="evidence" value="ECO:0007669"/>
    <property type="project" value="InterPro"/>
</dbReference>
<dbReference type="EMBL" id="ML987201">
    <property type="protein sequence ID" value="KAF2245253.1"/>
    <property type="molecule type" value="Genomic_DNA"/>
</dbReference>
<protein>
    <recommendedName>
        <fullName evidence="3">Tc1-like transposase DDE domain-containing protein</fullName>
    </recommendedName>
</protein>
<organism evidence="1 2">
    <name type="scientific">Trematosphaeria pertusa</name>
    <dbReference type="NCBI Taxonomy" id="390896"/>
    <lineage>
        <taxon>Eukaryota</taxon>
        <taxon>Fungi</taxon>
        <taxon>Dikarya</taxon>
        <taxon>Ascomycota</taxon>
        <taxon>Pezizomycotina</taxon>
        <taxon>Dothideomycetes</taxon>
        <taxon>Pleosporomycetidae</taxon>
        <taxon>Pleosporales</taxon>
        <taxon>Massarineae</taxon>
        <taxon>Trematosphaeriaceae</taxon>
        <taxon>Trematosphaeria</taxon>
    </lineage>
</organism>
<dbReference type="Proteomes" id="UP000800094">
    <property type="component" value="Unassembled WGS sequence"/>
</dbReference>